<dbReference type="EMBL" id="LNQE01000257">
    <property type="protein sequence ID" value="KUG28118.1"/>
    <property type="molecule type" value="Genomic_DNA"/>
</dbReference>
<reference evidence="2" key="1">
    <citation type="journal article" date="2015" name="Proc. Natl. Acad. Sci. U.S.A.">
        <title>Networks of energetic and metabolic interactions define dynamics in microbial communities.</title>
        <authorList>
            <person name="Embree M."/>
            <person name="Liu J.K."/>
            <person name="Al-Bassam M.M."/>
            <person name="Zengler K."/>
        </authorList>
    </citation>
    <scope>NUCLEOTIDE SEQUENCE</scope>
</reference>
<organism evidence="2">
    <name type="scientific">hydrocarbon metagenome</name>
    <dbReference type="NCBI Taxonomy" id="938273"/>
    <lineage>
        <taxon>unclassified sequences</taxon>
        <taxon>metagenomes</taxon>
        <taxon>ecological metagenomes</taxon>
    </lineage>
</organism>
<gene>
    <name evidence="2" type="ORF">ASZ90_002013</name>
</gene>
<dbReference type="SUPFAM" id="SSF47413">
    <property type="entry name" value="lambda repressor-like DNA-binding domains"/>
    <property type="match status" value="1"/>
</dbReference>
<name>A0A0W8G4V5_9ZZZZ</name>
<sequence length="95" mass="10803">MPRIKARDLHDKAMRDDPEYRREYEALEEEFTLITAMLDARQKAGMTQAQVAERMGVKQPVVAKIEGGRSNVSFGTLKRYARATGCKVKIEFVQA</sequence>
<dbReference type="InterPro" id="IPR001387">
    <property type="entry name" value="Cro/C1-type_HTH"/>
</dbReference>
<proteinExistence type="predicted"/>
<accession>A0A0W8G4V5</accession>
<dbReference type="PROSITE" id="PS50943">
    <property type="entry name" value="HTH_CROC1"/>
    <property type="match status" value="1"/>
</dbReference>
<dbReference type="GO" id="GO:0003677">
    <property type="term" value="F:DNA binding"/>
    <property type="evidence" value="ECO:0007669"/>
    <property type="project" value="UniProtKB-KW"/>
</dbReference>
<dbReference type="Gene3D" id="1.10.260.40">
    <property type="entry name" value="lambda repressor-like DNA-binding domains"/>
    <property type="match status" value="1"/>
</dbReference>
<evidence type="ECO:0000313" key="2">
    <source>
        <dbReference type="EMBL" id="KUG28118.1"/>
    </source>
</evidence>
<evidence type="ECO:0000259" key="1">
    <source>
        <dbReference type="PROSITE" id="PS50943"/>
    </source>
</evidence>
<comment type="caution">
    <text evidence="2">The sequence shown here is derived from an EMBL/GenBank/DDBJ whole genome shotgun (WGS) entry which is preliminary data.</text>
</comment>
<keyword evidence="2" id="KW-0238">DNA-binding</keyword>
<feature type="domain" description="HTH cro/C1-type" evidence="1">
    <location>
        <begin position="37"/>
        <end position="93"/>
    </location>
</feature>
<protein>
    <submittedName>
        <fullName evidence="2">Putative dna-binding protein</fullName>
    </submittedName>
</protein>
<dbReference type="Pfam" id="PF01381">
    <property type="entry name" value="HTH_3"/>
    <property type="match status" value="1"/>
</dbReference>
<dbReference type="CDD" id="cd00093">
    <property type="entry name" value="HTH_XRE"/>
    <property type="match status" value="1"/>
</dbReference>
<dbReference type="InterPro" id="IPR010982">
    <property type="entry name" value="Lambda_DNA-bd_dom_sf"/>
</dbReference>
<dbReference type="SMART" id="SM00530">
    <property type="entry name" value="HTH_XRE"/>
    <property type="match status" value="1"/>
</dbReference>
<dbReference type="AlphaFoldDB" id="A0A0W8G4V5"/>